<reference evidence="1 2" key="1">
    <citation type="submission" date="2024-09" db="EMBL/GenBank/DDBJ databases">
        <authorList>
            <person name="Sun Q."/>
            <person name="Mori K."/>
        </authorList>
    </citation>
    <scope>NUCLEOTIDE SEQUENCE [LARGE SCALE GENOMIC DNA]</scope>
    <source>
        <strain evidence="1 2">CECT 8286</strain>
    </source>
</reference>
<sequence>MKKTILSLAVLAVTCFSCSTKNDNFAIAKDSIGELTSETQLKDLETVFKNDSIVKYVPGGEFTVSIDEIEIFEKGGSKMLTLSPANVMDSTSVIKTVQVFDPRYKSDKGISALSTFKDIQDNYKISSVDNLINSVIVSVNELNASFTIDKKELPSNLRFDMSLHIEASQIPDTAKIKYFFLNW</sequence>
<dbReference type="Proteomes" id="UP001589605">
    <property type="component" value="Unassembled WGS sequence"/>
</dbReference>
<organism evidence="1 2">
    <name type="scientific">Formosa undariae</name>
    <dbReference type="NCBI Taxonomy" id="1325436"/>
    <lineage>
        <taxon>Bacteria</taxon>
        <taxon>Pseudomonadati</taxon>
        <taxon>Bacteroidota</taxon>
        <taxon>Flavobacteriia</taxon>
        <taxon>Flavobacteriales</taxon>
        <taxon>Flavobacteriaceae</taxon>
        <taxon>Formosa</taxon>
    </lineage>
</organism>
<gene>
    <name evidence="1" type="ORF">ACFFVB_14800</name>
</gene>
<proteinExistence type="predicted"/>
<evidence type="ECO:0000313" key="1">
    <source>
        <dbReference type="EMBL" id="MFB9054354.1"/>
    </source>
</evidence>
<accession>A0ABV5F4I6</accession>
<comment type="caution">
    <text evidence="1">The sequence shown here is derived from an EMBL/GenBank/DDBJ whole genome shotgun (WGS) entry which is preliminary data.</text>
</comment>
<keyword evidence="2" id="KW-1185">Reference proteome</keyword>
<evidence type="ECO:0000313" key="2">
    <source>
        <dbReference type="Proteomes" id="UP001589605"/>
    </source>
</evidence>
<evidence type="ECO:0008006" key="3">
    <source>
        <dbReference type="Google" id="ProtNLM"/>
    </source>
</evidence>
<dbReference type="RefSeq" id="WP_382383954.1">
    <property type="nucleotide sequence ID" value="NZ_JBHMEZ010000013.1"/>
</dbReference>
<name>A0ABV5F4I6_9FLAO</name>
<dbReference type="EMBL" id="JBHMEZ010000013">
    <property type="protein sequence ID" value="MFB9054354.1"/>
    <property type="molecule type" value="Genomic_DNA"/>
</dbReference>
<protein>
    <recommendedName>
        <fullName evidence="3">Lipoprotein</fullName>
    </recommendedName>
</protein>